<evidence type="ECO:0000256" key="9">
    <source>
        <dbReference type="RuleBase" id="RU000461"/>
    </source>
</evidence>
<evidence type="ECO:0000256" key="6">
    <source>
        <dbReference type="ARBA" id="ARBA00023004"/>
    </source>
</evidence>
<keyword evidence="5 9" id="KW-0560">Oxidoreductase</keyword>
<dbReference type="STRING" id="656061.D5GJT6"/>
<dbReference type="PROSITE" id="PS00086">
    <property type="entry name" value="CYTOCHROME_P450"/>
    <property type="match status" value="1"/>
</dbReference>
<evidence type="ECO:0000256" key="3">
    <source>
        <dbReference type="ARBA" id="ARBA00022617"/>
    </source>
</evidence>
<dbReference type="InterPro" id="IPR047146">
    <property type="entry name" value="Cyt_P450_E_CYP52_fungi"/>
</dbReference>
<reference evidence="10 11" key="1">
    <citation type="journal article" date="2010" name="Nature">
        <title>Perigord black truffle genome uncovers evolutionary origins and mechanisms of symbiosis.</title>
        <authorList>
            <person name="Martin F."/>
            <person name="Kohler A."/>
            <person name="Murat C."/>
            <person name="Balestrini R."/>
            <person name="Coutinho P.M."/>
            <person name="Jaillon O."/>
            <person name="Montanini B."/>
            <person name="Morin E."/>
            <person name="Noel B."/>
            <person name="Percudani R."/>
            <person name="Porcel B."/>
            <person name="Rubini A."/>
            <person name="Amicucci A."/>
            <person name="Amselem J."/>
            <person name="Anthouard V."/>
            <person name="Arcioni S."/>
            <person name="Artiguenave F."/>
            <person name="Aury J.M."/>
            <person name="Ballario P."/>
            <person name="Bolchi A."/>
            <person name="Brenna A."/>
            <person name="Brun A."/>
            <person name="Buee M."/>
            <person name="Cantarel B."/>
            <person name="Chevalier G."/>
            <person name="Couloux A."/>
            <person name="Da Silva C."/>
            <person name="Denoeud F."/>
            <person name="Duplessis S."/>
            <person name="Ghignone S."/>
            <person name="Hilselberger B."/>
            <person name="Iotti M."/>
            <person name="Marcais B."/>
            <person name="Mello A."/>
            <person name="Miranda M."/>
            <person name="Pacioni G."/>
            <person name="Quesneville H."/>
            <person name="Riccioni C."/>
            <person name="Ruotolo R."/>
            <person name="Splivallo R."/>
            <person name="Stocchi V."/>
            <person name="Tisserant E."/>
            <person name="Viscomi A.R."/>
            <person name="Zambonelli A."/>
            <person name="Zampieri E."/>
            <person name="Henrissat B."/>
            <person name="Lebrun M.H."/>
            <person name="Paolocci F."/>
            <person name="Bonfante P."/>
            <person name="Ottonello S."/>
            <person name="Wincker P."/>
        </authorList>
    </citation>
    <scope>NUCLEOTIDE SEQUENCE [LARGE SCALE GENOMIC DNA]</scope>
    <source>
        <strain evidence="10 11">Mel28</strain>
    </source>
</reference>
<evidence type="ECO:0000256" key="5">
    <source>
        <dbReference type="ARBA" id="ARBA00023002"/>
    </source>
</evidence>
<dbReference type="GO" id="GO:0005506">
    <property type="term" value="F:iron ion binding"/>
    <property type="evidence" value="ECO:0007669"/>
    <property type="project" value="InterPro"/>
</dbReference>
<keyword evidence="7 9" id="KW-0503">Monooxygenase</keyword>
<evidence type="ECO:0000313" key="11">
    <source>
        <dbReference type="Proteomes" id="UP000006911"/>
    </source>
</evidence>
<keyword evidence="4 8" id="KW-0479">Metal-binding</keyword>
<dbReference type="KEGG" id="tml:GSTUM_00009186001"/>
<dbReference type="Proteomes" id="UP000006911">
    <property type="component" value="Unassembled WGS sequence"/>
</dbReference>
<dbReference type="InterPro" id="IPR017972">
    <property type="entry name" value="Cyt_P450_CS"/>
</dbReference>
<keyword evidence="11" id="KW-1185">Reference proteome</keyword>
<comment type="similarity">
    <text evidence="2 9">Belongs to the cytochrome P450 family.</text>
</comment>
<comment type="cofactor">
    <cofactor evidence="1 8">
        <name>heme</name>
        <dbReference type="ChEBI" id="CHEBI:30413"/>
    </cofactor>
</comment>
<sequence>MELAFKLLFPLATAFYLLPKLIACLIIAHQNRKFAKSHNCLPPRRLPSSFLGLPNWVRLMRAAKRGEALEHIANRYPTYGNTWKGRVLIGTTIGTIEPENIKAILATSFKDFSLGPERHDNFYPLLGDGIFTLDGAGWEHSRANLRPQFSREQVSDVEALEVHVQRLMDRLPGADGEAADLQPLFYCLTLDSATEFLLGESVDSLLSPKLIPTGTISRGKEEMSFAQAFNVSQGYLIQRARLRGLYWMVNPKKFRDANAIVHRLVDRYVDMALNPEKRTRKVSENKYVFLDAIAAETKDPKYLRDQILNILLAGRDTTAGLLGFTFWLLARHPHIYQKLREKILEAFGTGGDGEGKRPSFSALKDVTYLRYVLNETLRLYPSVPLNGRTAVRNTVLPRGGGEDGLSPVFIPKGQRVDYTCYGLHRRKDLYGEDADAFRPERWGEGVGRGWDFLPFNGGPRICLGQQYALTEASYTVTRILQKYARIEVADTYTGPMMDLTLTIAPKEVLLRLWKA</sequence>
<dbReference type="Gene3D" id="1.10.630.10">
    <property type="entry name" value="Cytochrome P450"/>
    <property type="match status" value="1"/>
</dbReference>
<evidence type="ECO:0000256" key="4">
    <source>
        <dbReference type="ARBA" id="ARBA00022723"/>
    </source>
</evidence>
<dbReference type="InterPro" id="IPR036396">
    <property type="entry name" value="Cyt_P450_sf"/>
</dbReference>
<dbReference type="HOGENOM" id="CLU_001570_27_0_1"/>
<dbReference type="InterPro" id="IPR002974">
    <property type="entry name" value="Cyt_P450_E_CYP52_ascomycetes"/>
</dbReference>
<dbReference type="Pfam" id="PF00067">
    <property type="entry name" value="p450"/>
    <property type="match status" value="1"/>
</dbReference>
<keyword evidence="6 8" id="KW-0408">Iron</keyword>
<dbReference type="InterPro" id="IPR002402">
    <property type="entry name" value="Cyt_P450_E_grp-II"/>
</dbReference>
<feature type="binding site" description="axial binding residue" evidence="8">
    <location>
        <position position="462"/>
    </location>
    <ligand>
        <name>heme</name>
        <dbReference type="ChEBI" id="CHEBI:30413"/>
    </ligand>
    <ligandPart>
        <name>Fe</name>
        <dbReference type="ChEBI" id="CHEBI:18248"/>
    </ligandPart>
</feature>
<dbReference type="SUPFAM" id="SSF48264">
    <property type="entry name" value="Cytochrome P450"/>
    <property type="match status" value="1"/>
</dbReference>
<dbReference type="FunCoup" id="D5GJT6">
    <property type="interactions" value="1416"/>
</dbReference>
<dbReference type="GeneID" id="9186815"/>
<dbReference type="InterPro" id="IPR001128">
    <property type="entry name" value="Cyt_P450"/>
</dbReference>
<evidence type="ECO:0000256" key="1">
    <source>
        <dbReference type="ARBA" id="ARBA00001971"/>
    </source>
</evidence>
<gene>
    <name evidence="10" type="ORF">GSTUM_00009186001</name>
</gene>
<evidence type="ECO:0000256" key="8">
    <source>
        <dbReference type="PIRSR" id="PIRSR602402-1"/>
    </source>
</evidence>
<dbReference type="GO" id="GO:0016712">
    <property type="term" value="F:oxidoreductase activity, acting on paired donors, with incorporation or reduction of molecular oxygen, reduced flavin or flavoprotein as one donor, and incorporation of one atom of oxygen"/>
    <property type="evidence" value="ECO:0007669"/>
    <property type="project" value="InterPro"/>
</dbReference>
<dbReference type="eggNOG" id="KOG0157">
    <property type="taxonomic scope" value="Eukaryota"/>
</dbReference>
<dbReference type="AlphaFoldDB" id="D5GJT6"/>
<dbReference type="RefSeq" id="XP_002840588.1">
    <property type="nucleotide sequence ID" value="XM_002840542.1"/>
</dbReference>
<dbReference type="EMBL" id="FN430333">
    <property type="protein sequence ID" value="CAZ84779.1"/>
    <property type="molecule type" value="Genomic_DNA"/>
</dbReference>
<dbReference type="PANTHER" id="PTHR24287:SF1">
    <property type="entry name" value="P450, PUTATIVE (EUROFUNG)-RELATED"/>
    <property type="match status" value="1"/>
</dbReference>
<accession>D5GJT6</accession>
<dbReference type="PRINTS" id="PR01239">
    <property type="entry name" value="EP450IICYP52"/>
</dbReference>
<evidence type="ECO:0000256" key="7">
    <source>
        <dbReference type="ARBA" id="ARBA00023033"/>
    </source>
</evidence>
<dbReference type="OMA" id="VHAAMYE"/>
<evidence type="ECO:0000256" key="2">
    <source>
        <dbReference type="ARBA" id="ARBA00010617"/>
    </source>
</evidence>
<protein>
    <submittedName>
        <fullName evidence="10">(Perigord truffle) hypothetical protein</fullName>
    </submittedName>
</protein>
<dbReference type="InParanoid" id="D5GJT6"/>
<dbReference type="PRINTS" id="PR00385">
    <property type="entry name" value="P450"/>
</dbReference>
<evidence type="ECO:0000313" key="10">
    <source>
        <dbReference type="EMBL" id="CAZ84779.1"/>
    </source>
</evidence>
<dbReference type="CDD" id="cd11063">
    <property type="entry name" value="CYP52"/>
    <property type="match status" value="1"/>
</dbReference>
<name>D5GJT6_TUBMM</name>
<dbReference type="PRINTS" id="PR00464">
    <property type="entry name" value="EP450II"/>
</dbReference>
<dbReference type="PANTHER" id="PTHR24287">
    <property type="entry name" value="P450, PUTATIVE (EUROFUNG)-RELATED"/>
    <property type="match status" value="1"/>
</dbReference>
<dbReference type="GO" id="GO:0020037">
    <property type="term" value="F:heme binding"/>
    <property type="evidence" value="ECO:0007669"/>
    <property type="project" value="InterPro"/>
</dbReference>
<organism evidence="10 11">
    <name type="scientific">Tuber melanosporum (strain Mel28)</name>
    <name type="common">Perigord black truffle</name>
    <dbReference type="NCBI Taxonomy" id="656061"/>
    <lineage>
        <taxon>Eukaryota</taxon>
        <taxon>Fungi</taxon>
        <taxon>Dikarya</taxon>
        <taxon>Ascomycota</taxon>
        <taxon>Pezizomycotina</taxon>
        <taxon>Pezizomycetes</taxon>
        <taxon>Pezizales</taxon>
        <taxon>Tuberaceae</taxon>
        <taxon>Tuber</taxon>
    </lineage>
</organism>
<keyword evidence="3 8" id="KW-0349">Heme</keyword>
<proteinExistence type="inferred from homology"/>